<gene>
    <name evidence="2" type="ORF">IV203_021818</name>
</gene>
<reference evidence="2" key="1">
    <citation type="journal article" date="2021" name="Sci. Rep.">
        <title>Diploid genomic architecture of Nitzschia inconspicua, an elite biomass production diatom.</title>
        <authorList>
            <person name="Oliver A."/>
            <person name="Podell S."/>
            <person name="Pinowska A."/>
            <person name="Traller J.C."/>
            <person name="Smith S.R."/>
            <person name="McClure R."/>
            <person name="Beliaev A."/>
            <person name="Bohutskyi P."/>
            <person name="Hill E.A."/>
            <person name="Rabines A."/>
            <person name="Zheng H."/>
            <person name="Allen L.Z."/>
            <person name="Kuo A."/>
            <person name="Grigoriev I.V."/>
            <person name="Allen A.E."/>
            <person name="Hazlebeck D."/>
            <person name="Allen E.E."/>
        </authorList>
    </citation>
    <scope>NUCLEOTIDE SEQUENCE</scope>
    <source>
        <strain evidence="2">Hildebrandi</strain>
    </source>
</reference>
<feature type="compositionally biased region" description="Low complexity" evidence="1">
    <location>
        <begin position="80"/>
        <end position="96"/>
    </location>
</feature>
<dbReference type="AlphaFoldDB" id="A0A9K3PE79"/>
<name>A0A9K3PE79_9STRA</name>
<evidence type="ECO:0000256" key="1">
    <source>
        <dbReference type="SAM" id="MobiDB-lite"/>
    </source>
</evidence>
<comment type="caution">
    <text evidence="2">The sequence shown here is derived from an EMBL/GenBank/DDBJ whole genome shotgun (WGS) entry which is preliminary data.</text>
</comment>
<reference evidence="2" key="2">
    <citation type="submission" date="2021-04" db="EMBL/GenBank/DDBJ databases">
        <authorList>
            <person name="Podell S."/>
        </authorList>
    </citation>
    <scope>NUCLEOTIDE SEQUENCE</scope>
    <source>
        <strain evidence="2">Hildebrandi</strain>
    </source>
</reference>
<dbReference type="EMBL" id="JAGRRH010000023">
    <property type="protein sequence ID" value="KAG7343810.1"/>
    <property type="molecule type" value="Genomic_DNA"/>
</dbReference>
<feature type="region of interest" description="Disordered" evidence="1">
    <location>
        <begin position="491"/>
        <end position="514"/>
    </location>
</feature>
<feature type="region of interest" description="Disordered" evidence="1">
    <location>
        <begin position="79"/>
        <end position="120"/>
    </location>
</feature>
<keyword evidence="3" id="KW-1185">Reference proteome</keyword>
<proteinExistence type="predicted"/>
<evidence type="ECO:0000313" key="2">
    <source>
        <dbReference type="EMBL" id="KAG7343810.1"/>
    </source>
</evidence>
<protein>
    <submittedName>
        <fullName evidence="2">Uncharacterized protein</fullName>
    </submittedName>
</protein>
<accession>A0A9K3PE79</accession>
<sequence length="645" mass="71582">MNRRKFRDKKPAPNDLTATGAFLSSLFQDLQLDIGKVKIVSDNAKTKRIRELVLQTVDGHPHSNRSKCRWLNIVDDATKSPSFSSSSSSRKILSPSVRQHQHSSKSSQSTPTTCTDTDLAMPKRRISEEILLWDSIVVDKQNVSSSSRRSTLTFNEEEDCLKAMASTRPLPGLSSHQFFPSPSASKYSQQGRLPIYDSILPLKAPTRQTSLEKEENGLGNVSVDDTLHTSEHSIDLEAAIATAESCCSPNGNCQPSTTNRSLSRPLLVPQRMGFVDKLPSAERHDSSENEPTHGHRIQFLSRKQRSWSELHSARQYETPQLYQLQPERPSVARASSVSYWGRHKGAKDATSTLIMRLCSRVDHILDESMQNIGTINSSTENFSSNYAHESSSSIESISVDTIPSLPVRRGSIENKEKRRGKRPVSRQPSPSIPPNQKPALERTCMEMEGAATSVASRQHDVIDPFSNDNARFFSRSSSIQPGLLRSVEVRTPTPPRSLLRSSHHPLQVSETTSLASSPVELHTTTVPVHGILPIYIHDEEVFGHDKERDASDDDSDSLSTCSTIYSNTRDRAITPSPSTSIGFTSPCSLGGRYAHDPLIYSMRRQVYVIFASEKVPRFQHGSHYHAMDSKIDSDSLVLGAAHPSH</sequence>
<dbReference type="Proteomes" id="UP000693970">
    <property type="component" value="Unassembled WGS sequence"/>
</dbReference>
<organism evidence="2 3">
    <name type="scientific">Nitzschia inconspicua</name>
    <dbReference type="NCBI Taxonomy" id="303405"/>
    <lineage>
        <taxon>Eukaryota</taxon>
        <taxon>Sar</taxon>
        <taxon>Stramenopiles</taxon>
        <taxon>Ochrophyta</taxon>
        <taxon>Bacillariophyta</taxon>
        <taxon>Bacillariophyceae</taxon>
        <taxon>Bacillariophycidae</taxon>
        <taxon>Bacillariales</taxon>
        <taxon>Bacillariaceae</taxon>
        <taxon>Nitzschia</taxon>
    </lineage>
</organism>
<feature type="region of interest" description="Disordered" evidence="1">
    <location>
        <begin position="405"/>
        <end position="438"/>
    </location>
</feature>
<evidence type="ECO:0000313" key="3">
    <source>
        <dbReference type="Proteomes" id="UP000693970"/>
    </source>
</evidence>